<accession>A0ACC1BWR5</accession>
<evidence type="ECO:0000313" key="2">
    <source>
        <dbReference type="Proteomes" id="UP001164250"/>
    </source>
</evidence>
<name>A0ACC1BWR5_9ROSI</name>
<comment type="caution">
    <text evidence="1">The sequence shown here is derived from an EMBL/GenBank/DDBJ whole genome shotgun (WGS) entry which is preliminary data.</text>
</comment>
<dbReference type="EMBL" id="CM047899">
    <property type="protein sequence ID" value="KAJ0103425.1"/>
    <property type="molecule type" value="Genomic_DNA"/>
</dbReference>
<gene>
    <name evidence="1" type="ORF">Patl1_05202</name>
</gene>
<proteinExistence type="predicted"/>
<protein>
    <submittedName>
        <fullName evidence="1">Uncharacterized protein</fullName>
    </submittedName>
</protein>
<evidence type="ECO:0000313" key="1">
    <source>
        <dbReference type="EMBL" id="KAJ0103425.1"/>
    </source>
</evidence>
<reference evidence="2" key="1">
    <citation type="journal article" date="2023" name="G3 (Bethesda)">
        <title>Genome assembly and association tests identify interacting loci associated with vigor, precocity, and sex in interspecific pistachio rootstocks.</title>
        <authorList>
            <person name="Palmer W."/>
            <person name="Jacygrad E."/>
            <person name="Sagayaradj S."/>
            <person name="Cavanaugh K."/>
            <person name="Han R."/>
            <person name="Bertier L."/>
            <person name="Beede B."/>
            <person name="Kafkas S."/>
            <person name="Golino D."/>
            <person name="Preece J."/>
            <person name="Michelmore R."/>
        </authorList>
    </citation>
    <scope>NUCLEOTIDE SEQUENCE [LARGE SCALE GENOMIC DNA]</scope>
</reference>
<sequence length="97" mass="11089">MENHLLSVGECKKSSTSMVLEHISPGVAMLQELVTPEMYEEDRRMSLLEMLLVLLRAFSKIDEIEAELNASKVKMAEILEAMATRVEEYDDLNEEIE</sequence>
<dbReference type="Proteomes" id="UP001164250">
    <property type="component" value="Chromosome 3"/>
</dbReference>
<keyword evidence="2" id="KW-1185">Reference proteome</keyword>
<organism evidence="1 2">
    <name type="scientific">Pistacia atlantica</name>
    <dbReference type="NCBI Taxonomy" id="434234"/>
    <lineage>
        <taxon>Eukaryota</taxon>
        <taxon>Viridiplantae</taxon>
        <taxon>Streptophyta</taxon>
        <taxon>Embryophyta</taxon>
        <taxon>Tracheophyta</taxon>
        <taxon>Spermatophyta</taxon>
        <taxon>Magnoliopsida</taxon>
        <taxon>eudicotyledons</taxon>
        <taxon>Gunneridae</taxon>
        <taxon>Pentapetalae</taxon>
        <taxon>rosids</taxon>
        <taxon>malvids</taxon>
        <taxon>Sapindales</taxon>
        <taxon>Anacardiaceae</taxon>
        <taxon>Pistacia</taxon>
    </lineage>
</organism>